<dbReference type="InterPro" id="IPR053952">
    <property type="entry name" value="K_trans_C"/>
</dbReference>
<evidence type="ECO:0000256" key="12">
    <source>
        <dbReference type="ARBA" id="ARBA00023136"/>
    </source>
</evidence>
<dbReference type="HAMAP" id="MF_01522">
    <property type="entry name" value="Kup"/>
    <property type="match status" value="1"/>
</dbReference>
<evidence type="ECO:0000313" key="18">
    <source>
        <dbReference type="Proteomes" id="UP000032680"/>
    </source>
</evidence>
<keyword evidence="9 13" id="KW-0630">Potassium</keyword>
<feature type="transmembrane region" description="Helical" evidence="13">
    <location>
        <begin position="218"/>
        <end position="240"/>
    </location>
</feature>
<evidence type="ECO:0000256" key="8">
    <source>
        <dbReference type="ARBA" id="ARBA00022847"/>
    </source>
</evidence>
<keyword evidence="5" id="KW-0997">Cell inner membrane</keyword>
<gene>
    <name evidence="13" type="primary">kup</name>
    <name evidence="17" type="ORF">Asru_0287_07</name>
</gene>
<keyword evidence="11 13" id="KW-0406">Ion transport</keyword>
<feature type="transmembrane region" description="Helical" evidence="13">
    <location>
        <begin position="352"/>
        <end position="373"/>
    </location>
</feature>
<keyword evidence="8 13" id="KW-0769">Symport</keyword>
<evidence type="ECO:0000256" key="7">
    <source>
        <dbReference type="ARBA" id="ARBA00022692"/>
    </source>
</evidence>
<keyword evidence="4 13" id="KW-1003">Cell membrane</keyword>
<dbReference type="RefSeq" id="WP_084623431.1">
    <property type="nucleotide sequence ID" value="NZ_BANB01000287.1"/>
</dbReference>
<evidence type="ECO:0000256" key="6">
    <source>
        <dbReference type="ARBA" id="ARBA00022538"/>
    </source>
</evidence>
<feature type="transmembrane region" description="Helical" evidence="13">
    <location>
        <begin position="154"/>
        <end position="172"/>
    </location>
</feature>
<feature type="domain" description="K+ potassium transporter C-terminal" evidence="16">
    <location>
        <begin position="489"/>
        <end position="639"/>
    </location>
</feature>
<keyword evidence="7 13" id="KW-0812">Transmembrane</keyword>
<keyword evidence="18" id="KW-1185">Reference proteome</keyword>
<dbReference type="PANTHER" id="PTHR30540:SF79">
    <property type="entry name" value="LOW AFFINITY POTASSIUM TRANSPORT SYSTEM PROTEIN KUP"/>
    <property type="match status" value="1"/>
</dbReference>
<dbReference type="Pfam" id="PF22776">
    <property type="entry name" value="K_trans_C"/>
    <property type="match status" value="1"/>
</dbReference>
<evidence type="ECO:0000256" key="10">
    <source>
        <dbReference type="ARBA" id="ARBA00022989"/>
    </source>
</evidence>
<evidence type="ECO:0000256" key="4">
    <source>
        <dbReference type="ARBA" id="ARBA00022475"/>
    </source>
</evidence>
<feature type="transmembrane region" description="Helical" evidence="13">
    <location>
        <begin position="67"/>
        <end position="88"/>
    </location>
</feature>
<dbReference type="GO" id="GO:0005886">
    <property type="term" value="C:plasma membrane"/>
    <property type="evidence" value="ECO:0007669"/>
    <property type="project" value="UniProtKB-SubCell"/>
</dbReference>
<feature type="transmembrane region" description="Helical" evidence="13">
    <location>
        <begin position="438"/>
        <end position="455"/>
    </location>
</feature>
<comment type="subcellular location">
    <subcellularLocation>
        <location evidence="13">Cell membrane</location>
        <topology evidence="13">Multi-pass membrane protein</topology>
    </subcellularLocation>
    <subcellularLocation>
        <location evidence="1">Membrane</location>
        <topology evidence="1">Multi-pass membrane protein</topology>
    </subcellularLocation>
</comment>
<evidence type="ECO:0000259" key="15">
    <source>
        <dbReference type="Pfam" id="PF02705"/>
    </source>
</evidence>
<comment type="catalytic activity">
    <reaction evidence="13">
        <text>K(+)(in) + H(+)(in) = K(+)(out) + H(+)(out)</text>
        <dbReference type="Rhea" id="RHEA:28490"/>
        <dbReference type="ChEBI" id="CHEBI:15378"/>
        <dbReference type="ChEBI" id="CHEBI:29103"/>
    </reaction>
</comment>
<accession>A0A0D6P6Q6</accession>
<evidence type="ECO:0000256" key="2">
    <source>
        <dbReference type="ARBA" id="ARBA00007019"/>
    </source>
</evidence>
<keyword evidence="6 13" id="KW-0633">Potassium transport</keyword>
<keyword evidence="12 13" id="KW-0472">Membrane</keyword>
<evidence type="ECO:0000313" key="17">
    <source>
        <dbReference type="EMBL" id="GAN77342.1"/>
    </source>
</evidence>
<evidence type="ECO:0000256" key="14">
    <source>
        <dbReference type="SAM" id="MobiDB-lite"/>
    </source>
</evidence>
<evidence type="ECO:0000256" key="1">
    <source>
        <dbReference type="ARBA" id="ARBA00004141"/>
    </source>
</evidence>
<feature type="region of interest" description="Disordered" evidence="14">
    <location>
        <begin position="1"/>
        <end position="23"/>
    </location>
</feature>
<feature type="transmembrane region" description="Helical" evidence="13">
    <location>
        <begin position="410"/>
        <end position="432"/>
    </location>
</feature>
<dbReference type="PANTHER" id="PTHR30540">
    <property type="entry name" value="OSMOTIC STRESS POTASSIUM TRANSPORTER"/>
    <property type="match status" value="1"/>
</dbReference>
<comment type="function">
    <text evidence="13">Transport of potassium into the cell. Likely operates as a K(+):H(+) symporter.</text>
</comment>
<protein>
    <recommendedName>
        <fullName evidence="13">Probable potassium transport system protein Kup</fullName>
    </recommendedName>
</protein>
<evidence type="ECO:0000259" key="16">
    <source>
        <dbReference type="Pfam" id="PF22776"/>
    </source>
</evidence>
<dbReference type="InterPro" id="IPR053951">
    <property type="entry name" value="K_trans_N"/>
</dbReference>
<dbReference type="EMBL" id="BANB01000287">
    <property type="protein sequence ID" value="GAN77342.1"/>
    <property type="molecule type" value="Genomic_DNA"/>
</dbReference>
<comment type="caution">
    <text evidence="17">The sequence shown here is derived from an EMBL/GenBank/DDBJ whole genome shotgun (WGS) entry which is preliminary data.</text>
</comment>
<dbReference type="GO" id="GO:0015293">
    <property type="term" value="F:symporter activity"/>
    <property type="evidence" value="ECO:0007669"/>
    <property type="project" value="UniProtKB-UniRule"/>
</dbReference>
<dbReference type="GO" id="GO:0015079">
    <property type="term" value="F:potassium ion transmembrane transporter activity"/>
    <property type="evidence" value="ECO:0007669"/>
    <property type="project" value="UniProtKB-UniRule"/>
</dbReference>
<sequence>MTEKLDAPAEAAPEPTHRAQPADARQGLATAGLAALGIVYGDLGTSPLYTLQTVVQAAGGHLDAPTLLGILSLLFWTLIVTVSIKYCVFVMRADNHGEGGILALMSLLGPGRLRGLLVGCGLFGAALIYGDGVITPSISVLSALEGVNVATSALKPYVLPGAVLILLVLFAAQPLGTAAIGRAFGPVMLVWFIVIALIGVAGLIAHPAVLAAVDPRHAATFLAAHGFASLAILGGVFLAITGGEAMYADMGHVGRRPIRLSWFAIVLPALLLSYAGQTGYLLDHPDAQGNPFFQAAPSWSIYPLVGLATVATIIASQAIITGAFSLTRQAMQLGWLPGLRIRQTSDQEYGQIYVPFVNWAMMAGTIAITVGFGSSDRLAGAYGAAVSTTMLLTTALLYDVMRGRWRWPIIAAAPAALVFLFVDLGFFAANMLKVADGGWVPLLLGAVIFLLMTTWRRGTQAMRERLAELIAEPDAFTRGLTERHVPRSPGTAVFLSRSPAPVPPMLTRHVRDIGTLPETVVTLTVVFEEIPRVPHDERTQVEQIGERFWHITVHFGFMEVPSLPAALAAAREKGCDIDLREARYFAARDDVVALPRGQKRMAPWRRAIFAFMLRNALHVVDLFAVPRRRYVEFGRQLDI</sequence>
<feature type="transmembrane region" description="Helical" evidence="13">
    <location>
        <begin position="184"/>
        <end position="206"/>
    </location>
</feature>
<evidence type="ECO:0000256" key="5">
    <source>
        <dbReference type="ARBA" id="ARBA00022519"/>
    </source>
</evidence>
<name>A0A0D6P6Q6_9PROT</name>
<dbReference type="OrthoDB" id="9805577at2"/>
<feature type="domain" description="K+ potassium transporter integral membrane" evidence="15">
    <location>
        <begin position="33"/>
        <end position="468"/>
    </location>
</feature>
<keyword evidence="10 13" id="KW-1133">Transmembrane helix</keyword>
<dbReference type="AlphaFoldDB" id="A0A0D6P6Q6"/>
<feature type="transmembrane region" description="Helical" evidence="13">
    <location>
        <begin position="260"/>
        <end position="281"/>
    </location>
</feature>
<dbReference type="Pfam" id="PF02705">
    <property type="entry name" value="K_trans"/>
    <property type="match status" value="1"/>
</dbReference>
<comment type="similarity">
    <text evidence="2 13">Belongs to the HAK/KUP transporter (TC 2.A.72) family.</text>
</comment>
<evidence type="ECO:0000256" key="11">
    <source>
        <dbReference type="ARBA" id="ARBA00023065"/>
    </source>
</evidence>
<proteinExistence type="inferred from homology"/>
<feature type="transmembrane region" description="Helical" evidence="13">
    <location>
        <begin position="115"/>
        <end position="134"/>
    </location>
</feature>
<keyword evidence="3 13" id="KW-0813">Transport</keyword>
<evidence type="ECO:0000256" key="9">
    <source>
        <dbReference type="ARBA" id="ARBA00022958"/>
    </source>
</evidence>
<dbReference type="Proteomes" id="UP000032680">
    <property type="component" value="Unassembled WGS sequence"/>
</dbReference>
<dbReference type="InterPro" id="IPR003855">
    <property type="entry name" value="K+_transporter"/>
</dbReference>
<dbReference type="InterPro" id="IPR023051">
    <property type="entry name" value="Kup"/>
</dbReference>
<feature type="transmembrane region" description="Helical" evidence="13">
    <location>
        <begin position="379"/>
        <end position="398"/>
    </location>
</feature>
<evidence type="ECO:0000256" key="3">
    <source>
        <dbReference type="ARBA" id="ARBA00022448"/>
    </source>
</evidence>
<organism evidence="17 18">
    <name type="scientific">Acidisphaera rubrifaciens HS-AP3</name>
    <dbReference type="NCBI Taxonomy" id="1231350"/>
    <lineage>
        <taxon>Bacteria</taxon>
        <taxon>Pseudomonadati</taxon>
        <taxon>Pseudomonadota</taxon>
        <taxon>Alphaproteobacteria</taxon>
        <taxon>Acetobacterales</taxon>
        <taxon>Acetobacteraceae</taxon>
        <taxon>Acidisphaera</taxon>
    </lineage>
</organism>
<reference evidence="17 18" key="1">
    <citation type="submission" date="2012-11" db="EMBL/GenBank/DDBJ databases">
        <title>Whole genome sequence of Acidisphaera rubrifaciens HS-AP3.</title>
        <authorList>
            <person name="Azuma Y."/>
            <person name="Higashiura N."/>
            <person name="Hirakawa H."/>
            <person name="Matsushita K."/>
        </authorList>
    </citation>
    <scope>NUCLEOTIDE SEQUENCE [LARGE SCALE GENOMIC DNA]</scope>
    <source>
        <strain evidence="17 18">HS-AP3</strain>
    </source>
</reference>
<evidence type="ECO:0000256" key="13">
    <source>
        <dbReference type="HAMAP-Rule" id="MF_01522"/>
    </source>
</evidence>
<feature type="transmembrane region" description="Helical" evidence="13">
    <location>
        <begin position="301"/>
        <end position="326"/>
    </location>
</feature>